<dbReference type="Pfam" id="PF00535">
    <property type="entry name" value="Glycos_transf_2"/>
    <property type="match status" value="1"/>
</dbReference>
<comment type="caution">
    <text evidence="2">The sequence shown here is derived from an EMBL/GenBank/DDBJ whole genome shotgun (WGS) entry which is preliminary data.</text>
</comment>
<dbReference type="InterPro" id="IPR001173">
    <property type="entry name" value="Glyco_trans_2-like"/>
</dbReference>
<dbReference type="GO" id="GO:0016740">
    <property type="term" value="F:transferase activity"/>
    <property type="evidence" value="ECO:0007669"/>
    <property type="project" value="UniProtKB-KW"/>
</dbReference>
<evidence type="ECO:0000259" key="1">
    <source>
        <dbReference type="Pfam" id="PF00535"/>
    </source>
</evidence>
<dbReference type="EMBL" id="MLJW01000275">
    <property type="protein sequence ID" value="OIQ90957.1"/>
    <property type="molecule type" value="Genomic_DNA"/>
</dbReference>
<protein>
    <submittedName>
        <fullName evidence="2">Glycosyl transferase family 2</fullName>
    </submittedName>
</protein>
<dbReference type="InterPro" id="IPR029044">
    <property type="entry name" value="Nucleotide-diphossugar_trans"/>
</dbReference>
<proteinExistence type="predicted"/>
<sequence>MSTAHSAGPTIGALIITRDEARNLPACLAGLAWCDEIVVLDSGSTDATVDIARAAGARVEVTADWPGFGPQKNRALQLARCDWVLSIDADERVDAALAAEIRAAVASGADFVGYRMPRLSSFCGRYMRHGGWYPDRVLRLFRRDSARFSDDIVHETVQCRGAVGDLRCDLRHESFHDFEQVLSKIDAYSTAGAAKLNARGRRGSLGRALAHGAWTFVRGYLLRGGFLDGRMGLALALSNAHGTYYRYVKLWLLQRDVTPK</sequence>
<dbReference type="AlphaFoldDB" id="A0A1J5RSC9"/>
<name>A0A1J5RSC9_9ZZZZ</name>
<keyword evidence="2" id="KW-0808">Transferase</keyword>
<accession>A0A1J5RSC9</accession>
<evidence type="ECO:0000313" key="2">
    <source>
        <dbReference type="EMBL" id="OIQ90957.1"/>
    </source>
</evidence>
<dbReference type="CDD" id="cd02511">
    <property type="entry name" value="Beta4Glucosyltransferase"/>
    <property type="match status" value="1"/>
</dbReference>
<dbReference type="Gene3D" id="3.90.550.10">
    <property type="entry name" value="Spore Coat Polysaccharide Biosynthesis Protein SpsA, Chain A"/>
    <property type="match status" value="1"/>
</dbReference>
<dbReference type="SUPFAM" id="SSF53448">
    <property type="entry name" value="Nucleotide-diphospho-sugar transferases"/>
    <property type="match status" value="1"/>
</dbReference>
<feature type="domain" description="Glycosyltransferase 2-like" evidence="1">
    <location>
        <begin position="14"/>
        <end position="142"/>
    </location>
</feature>
<organism evidence="2">
    <name type="scientific">mine drainage metagenome</name>
    <dbReference type="NCBI Taxonomy" id="410659"/>
    <lineage>
        <taxon>unclassified sequences</taxon>
        <taxon>metagenomes</taxon>
        <taxon>ecological metagenomes</taxon>
    </lineage>
</organism>
<gene>
    <name evidence="2" type="ORF">GALL_271630</name>
</gene>
<dbReference type="PANTHER" id="PTHR43630:SF2">
    <property type="entry name" value="GLYCOSYLTRANSFERASE"/>
    <property type="match status" value="1"/>
</dbReference>
<dbReference type="PANTHER" id="PTHR43630">
    <property type="entry name" value="POLY-BETA-1,6-N-ACETYL-D-GLUCOSAMINE SYNTHASE"/>
    <property type="match status" value="1"/>
</dbReference>
<reference evidence="2" key="1">
    <citation type="submission" date="2016-10" db="EMBL/GenBank/DDBJ databases">
        <title>Sequence of Gallionella enrichment culture.</title>
        <authorList>
            <person name="Poehlein A."/>
            <person name="Muehling M."/>
            <person name="Daniel R."/>
        </authorList>
    </citation>
    <scope>NUCLEOTIDE SEQUENCE</scope>
</reference>